<keyword evidence="3" id="KW-1185">Reference proteome</keyword>
<organism evidence="2 3">
    <name type="scientific">Ficus carica</name>
    <name type="common">Common fig</name>
    <dbReference type="NCBI Taxonomy" id="3494"/>
    <lineage>
        <taxon>Eukaryota</taxon>
        <taxon>Viridiplantae</taxon>
        <taxon>Streptophyta</taxon>
        <taxon>Embryophyta</taxon>
        <taxon>Tracheophyta</taxon>
        <taxon>Spermatophyta</taxon>
        <taxon>Magnoliopsida</taxon>
        <taxon>eudicotyledons</taxon>
        <taxon>Gunneridae</taxon>
        <taxon>Pentapetalae</taxon>
        <taxon>rosids</taxon>
        <taxon>fabids</taxon>
        <taxon>Rosales</taxon>
        <taxon>Moraceae</taxon>
        <taxon>Ficeae</taxon>
        <taxon>Ficus</taxon>
    </lineage>
</organism>
<dbReference type="AlphaFoldDB" id="A0AA88CKB4"/>
<sequence length="61" mass="6952">MKVPLKAFLMGTRLRWVLIACFLRRVHPCLDHAAVEDPVLVQGFGHALALLGWSLLHRYSQ</sequence>
<comment type="caution">
    <text evidence="2">The sequence shown here is derived from an EMBL/GenBank/DDBJ whole genome shotgun (WGS) entry which is preliminary data.</text>
</comment>
<accession>A0AA88CKB4</accession>
<name>A0AA88CKB4_FICCA</name>
<feature type="chain" id="PRO_5041717551" description="Secreted protein" evidence="1">
    <location>
        <begin position="29"/>
        <end position="61"/>
    </location>
</feature>
<reference evidence="2" key="1">
    <citation type="submission" date="2023-07" db="EMBL/GenBank/DDBJ databases">
        <title>draft genome sequence of fig (Ficus carica).</title>
        <authorList>
            <person name="Takahashi T."/>
            <person name="Nishimura K."/>
        </authorList>
    </citation>
    <scope>NUCLEOTIDE SEQUENCE</scope>
</reference>
<feature type="signal peptide" evidence="1">
    <location>
        <begin position="1"/>
        <end position="28"/>
    </location>
</feature>
<proteinExistence type="predicted"/>
<dbReference type="EMBL" id="BTGU01008120">
    <property type="protein sequence ID" value="GMN24563.1"/>
    <property type="molecule type" value="Genomic_DNA"/>
</dbReference>
<dbReference type="Proteomes" id="UP001187192">
    <property type="component" value="Unassembled WGS sequence"/>
</dbReference>
<evidence type="ECO:0008006" key="4">
    <source>
        <dbReference type="Google" id="ProtNLM"/>
    </source>
</evidence>
<evidence type="ECO:0000256" key="1">
    <source>
        <dbReference type="SAM" id="SignalP"/>
    </source>
</evidence>
<evidence type="ECO:0000313" key="3">
    <source>
        <dbReference type="Proteomes" id="UP001187192"/>
    </source>
</evidence>
<gene>
    <name evidence="2" type="ORF">TIFTF001_050332</name>
</gene>
<feature type="non-terminal residue" evidence="2">
    <location>
        <position position="61"/>
    </location>
</feature>
<evidence type="ECO:0000313" key="2">
    <source>
        <dbReference type="EMBL" id="GMN24563.1"/>
    </source>
</evidence>
<keyword evidence="1" id="KW-0732">Signal</keyword>
<protein>
    <recommendedName>
        <fullName evidence="4">Secreted protein</fullName>
    </recommendedName>
</protein>